<dbReference type="RefSeq" id="WP_156193461.1">
    <property type="nucleotide sequence ID" value="NZ_CP046452.1"/>
</dbReference>
<sequence length="356" mass="41577">MKDPEIHHDSLGEFVIYNTDDGRAEVQLRLIDGTVWMTQRQMAELFDVTRASISAHLINIYEEGDLTRDRTVKNFLTVRSEGDRDIRRQMDHYDLDAIMAVGFRVRGPRGGQFRRWATEVLKEYLIKGFVLNDEKLKDPRGVDYFDELLERIRDIRSSEARLYLELRRIVSLADDYDKDSPRTQGIYASIQDKLHYAITGLTASEIIATRSDAAADNLGLTSWKGKKVTKRDVTVAKNYLTNKELRHLNLLVSQFLDYAQLQAESRKIIHMRDWLAKTDRFIEFNEREPLKDHGRITRAAANELAQQRYDLFKARRKQDEDAELEAEFIASFAELDRRLLQDRKRLQPRNLAKEQG</sequence>
<dbReference type="PIRSF" id="PIRSF015268">
    <property type="entry name" value="Virulence_RhuM"/>
    <property type="match status" value="1"/>
</dbReference>
<keyword evidence="2" id="KW-1185">Reference proteome</keyword>
<reference evidence="2" key="1">
    <citation type="submission" date="2019-11" db="EMBL/GenBank/DDBJ databases">
        <title>Complete genome sequence of Corynebacterium kalinowskii 1959, a novel Corynebacterium species isolated from soil of a small paddock in Vilsendorf, Germany.</title>
        <authorList>
            <person name="Schaffert L."/>
            <person name="Ruwe M."/>
            <person name="Milse J."/>
            <person name="Hanuschka K."/>
            <person name="Ortseifen V."/>
            <person name="Droste J."/>
            <person name="Brandt D."/>
            <person name="Schlueter L."/>
            <person name="Kutter Y."/>
            <person name="Vinke S."/>
            <person name="Viehoefer P."/>
            <person name="Jacob L."/>
            <person name="Luebke N.-C."/>
            <person name="Schulte-Berndt E."/>
            <person name="Hain C."/>
            <person name="Linder M."/>
            <person name="Schmidt P."/>
            <person name="Wollenschlaeger L."/>
            <person name="Luttermann T."/>
            <person name="Thieme E."/>
            <person name="Hassa J."/>
            <person name="Haak M."/>
            <person name="Wittchen M."/>
            <person name="Mentz A."/>
            <person name="Persicke M."/>
            <person name="Busche T."/>
            <person name="Ruckert C."/>
        </authorList>
    </citation>
    <scope>NUCLEOTIDE SEQUENCE [LARGE SCALE GENOMIC DNA]</scope>
    <source>
        <strain evidence="2">1959</strain>
    </source>
</reference>
<gene>
    <name evidence="1" type="ORF">CKALI_11480</name>
</gene>
<dbReference type="AlphaFoldDB" id="A0A6B8W0K4"/>
<dbReference type="KEGG" id="ckw:CKALI_11480"/>
<organism evidence="1 2">
    <name type="scientific">Corynebacterium kalinowskii</name>
    <dbReference type="NCBI Taxonomy" id="2675216"/>
    <lineage>
        <taxon>Bacteria</taxon>
        <taxon>Bacillati</taxon>
        <taxon>Actinomycetota</taxon>
        <taxon>Actinomycetes</taxon>
        <taxon>Mycobacteriales</taxon>
        <taxon>Corynebacteriaceae</taxon>
        <taxon>Corynebacterium</taxon>
    </lineage>
</organism>
<evidence type="ECO:0008006" key="3">
    <source>
        <dbReference type="Google" id="ProtNLM"/>
    </source>
</evidence>
<proteinExistence type="predicted"/>
<dbReference type="PANTHER" id="PTHR35810">
    <property type="entry name" value="CYTOPLASMIC PROTEIN-RELATED"/>
    <property type="match status" value="1"/>
</dbReference>
<dbReference type="EMBL" id="CP046452">
    <property type="protein sequence ID" value="QGU03140.1"/>
    <property type="molecule type" value="Genomic_DNA"/>
</dbReference>
<name>A0A6B8W0K4_9CORY</name>
<evidence type="ECO:0000313" key="2">
    <source>
        <dbReference type="Proteomes" id="UP000427071"/>
    </source>
</evidence>
<evidence type="ECO:0000313" key="1">
    <source>
        <dbReference type="EMBL" id="QGU03140.1"/>
    </source>
</evidence>
<accession>A0A6B8W0K4</accession>
<dbReference type="Pfam" id="PF13310">
    <property type="entry name" value="Virulence_RhuM"/>
    <property type="match status" value="1"/>
</dbReference>
<dbReference type="Proteomes" id="UP000427071">
    <property type="component" value="Chromosome"/>
</dbReference>
<dbReference type="PANTHER" id="PTHR35810:SF1">
    <property type="entry name" value="CYTOPLASMIC PROTEIN"/>
    <property type="match status" value="1"/>
</dbReference>
<dbReference type="InterPro" id="IPR011204">
    <property type="entry name" value="Virulence_RhuM-like"/>
</dbReference>
<protein>
    <recommendedName>
        <fullName evidence="3">Hydroxyacid dehydrogenase</fullName>
    </recommendedName>
</protein>